<evidence type="ECO:0000313" key="4">
    <source>
        <dbReference type="Proteomes" id="UP000185911"/>
    </source>
</evidence>
<keyword evidence="2" id="KW-0472">Membrane</keyword>
<evidence type="ECO:0000313" key="3">
    <source>
        <dbReference type="EMBL" id="OLP04618.1"/>
    </source>
</evidence>
<accession>A0A1Q8Y9D5</accession>
<keyword evidence="4" id="KW-1185">Reference proteome</keyword>
<dbReference type="AlphaFoldDB" id="A0A1Q8Y9D5"/>
<evidence type="ECO:0000256" key="2">
    <source>
        <dbReference type="SAM" id="Phobius"/>
    </source>
</evidence>
<protein>
    <submittedName>
        <fullName evidence="3">Uncharacterized protein</fullName>
    </submittedName>
</protein>
<proteinExistence type="predicted"/>
<sequence length="237" mass="24906">MDSTTEEPNIEPTDIKPIKRPFISVSAKDNTFLMKVGSALAGGVVVALLVATGVMWWKDKVAKENVPTMPPVDAIVQKIAPPIADAVALPALAADGKKNVEIGASGAASAASAPETASSDSQPAVAAEVVNPIDLGELSKRVDDMQAQFEDVNKTIDELQKRVNSQAVRLRAATTEKATSGTDMRIVQISPASVEVMVGVKKYIVMPGGQLPGGATYIGFDAAKSMMRTDRGDFQIN</sequence>
<keyword evidence="1" id="KW-0175">Coiled coil</keyword>
<reference evidence="3 4" key="1">
    <citation type="submission" date="2017-01" db="EMBL/GenBank/DDBJ databases">
        <title>Genome sequence of Rhodoferax antarcticus ANT.BR, a psychrophilic purple nonsulfur bacterium from an Antarctic microbial mat.</title>
        <authorList>
            <person name="Baker J."/>
            <person name="Riester C."/>
            <person name="Skinner B."/>
            <person name="Newell A."/>
            <person name="Swingley W."/>
            <person name="Madigan M."/>
            <person name="Jung D."/>
            <person name="Asao M."/>
            <person name="Chen M."/>
            <person name="Loughlin P."/>
            <person name="Pan H."/>
            <person name="Lin S."/>
            <person name="Li N."/>
            <person name="Shaw J."/>
            <person name="Prado M."/>
            <person name="Sherman C."/>
            <person name="Li X."/>
            <person name="Tang J."/>
            <person name="Blankenship R."/>
            <person name="Zhao T."/>
            <person name="Touchman J."/>
            <person name="Sattley M."/>
        </authorList>
    </citation>
    <scope>NUCLEOTIDE SEQUENCE [LARGE SCALE GENOMIC DNA]</scope>
    <source>
        <strain evidence="3 4">ANT.BR</strain>
    </source>
</reference>
<comment type="caution">
    <text evidence="3">The sequence shown here is derived from an EMBL/GenBank/DDBJ whole genome shotgun (WGS) entry which is preliminary data.</text>
</comment>
<dbReference type="RefSeq" id="WP_075588155.1">
    <property type="nucleotide sequence ID" value="NZ_MSYM01000020.1"/>
</dbReference>
<keyword evidence="2" id="KW-0812">Transmembrane</keyword>
<evidence type="ECO:0000256" key="1">
    <source>
        <dbReference type="SAM" id="Coils"/>
    </source>
</evidence>
<feature type="transmembrane region" description="Helical" evidence="2">
    <location>
        <begin position="36"/>
        <end position="57"/>
    </location>
</feature>
<keyword evidence="2" id="KW-1133">Transmembrane helix</keyword>
<organism evidence="3 4">
    <name type="scientific">Rhodoferax antarcticus ANT.BR</name>
    <dbReference type="NCBI Taxonomy" id="1111071"/>
    <lineage>
        <taxon>Bacteria</taxon>
        <taxon>Pseudomonadati</taxon>
        <taxon>Pseudomonadota</taxon>
        <taxon>Betaproteobacteria</taxon>
        <taxon>Burkholderiales</taxon>
        <taxon>Comamonadaceae</taxon>
        <taxon>Rhodoferax</taxon>
    </lineage>
</organism>
<dbReference type="Proteomes" id="UP000185911">
    <property type="component" value="Unassembled WGS sequence"/>
</dbReference>
<dbReference type="EMBL" id="MSYM01000020">
    <property type="protein sequence ID" value="OLP04618.1"/>
    <property type="molecule type" value="Genomic_DNA"/>
</dbReference>
<gene>
    <name evidence="3" type="ORF">BLL52_4093</name>
</gene>
<feature type="coiled-coil region" evidence="1">
    <location>
        <begin position="135"/>
        <end position="176"/>
    </location>
</feature>
<name>A0A1Q8Y9D5_9BURK</name>